<feature type="domain" description="UspA" evidence="2">
    <location>
        <begin position="10"/>
        <end position="140"/>
    </location>
</feature>
<dbReference type="Gene3D" id="3.40.50.620">
    <property type="entry name" value="HUPs"/>
    <property type="match status" value="2"/>
</dbReference>
<evidence type="ECO:0000313" key="4">
    <source>
        <dbReference type="Proteomes" id="UP001165378"/>
    </source>
</evidence>
<comment type="similarity">
    <text evidence="1">Belongs to the universal stress protein A family.</text>
</comment>
<dbReference type="EMBL" id="JAKFHA010000061">
    <property type="protein sequence ID" value="MCF2533821.1"/>
    <property type="molecule type" value="Genomic_DNA"/>
</dbReference>
<sequence length="304" mass="30956">MDRRIRHLSKHVVVGVDGSESSTRAVRHAAHEAARRAVPLQVLHAADPARHEYRSGPAAYAPAHAIVDTAAQEALDAVPGLELERTVVRATPAGALLDAAADAALVVIGSRGLGPVSGLVFGSVGCSLVARSCCPVLVVPDGAPVPGSRPRPGPVVVGVAGSACVPAVETALQEAALRGTRLRALHAWHMPLTSHSGAFSAAGAAAIAGARAQARARLAAIVADARHVEPGVGVDEVVVRDSAVRVLVGASEKAELLVLAARQRPPGPGMHIGAVTRAALHRTACPVLVVPVAPNGTRTRAERP</sequence>
<comment type="caution">
    <text evidence="3">The sequence shown here is derived from an EMBL/GenBank/DDBJ whole genome shotgun (WGS) entry which is preliminary data.</text>
</comment>
<gene>
    <name evidence="3" type="ORF">LZ495_42305</name>
</gene>
<reference evidence="3" key="1">
    <citation type="submission" date="2022-01" db="EMBL/GenBank/DDBJ databases">
        <title>Genome-Based Taxonomic Classification of the Phylum Actinobacteria.</title>
        <authorList>
            <person name="Gao Y."/>
        </authorList>
    </citation>
    <scope>NUCLEOTIDE SEQUENCE</scope>
    <source>
        <strain evidence="3">KLBMP 8922</strain>
    </source>
</reference>
<name>A0AA41U5A1_9ACTN</name>
<dbReference type="AlphaFoldDB" id="A0AA41U5A1"/>
<dbReference type="PANTHER" id="PTHR46268">
    <property type="entry name" value="STRESS RESPONSE PROTEIN NHAX"/>
    <property type="match status" value="1"/>
</dbReference>
<organism evidence="3 4">
    <name type="scientific">Yinghuangia soli</name>
    <dbReference type="NCBI Taxonomy" id="2908204"/>
    <lineage>
        <taxon>Bacteria</taxon>
        <taxon>Bacillati</taxon>
        <taxon>Actinomycetota</taxon>
        <taxon>Actinomycetes</taxon>
        <taxon>Kitasatosporales</taxon>
        <taxon>Streptomycetaceae</taxon>
        <taxon>Yinghuangia</taxon>
    </lineage>
</organism>
<dbReference type="InterPro" id="IPR014729">
    <property type="entry name" value="Rossmann-like_a/b/a_fold"/>
</dbReference>
<protein>
    <submittedName>
        <fullName evidence="3">Universal stress protein</fullName>
    </submittedName>
</protein>
<keyword evidence="4" id="KW-1185">Reference proteome</keyword>
<dbReference type="PANTHER" id="PTHR46268:SF6">
    <property type="entry name" value="UNIVERSAL STRESS PROTEIN UP12"/>
    <property type="match status" value="1"/>
</dbReference>
<dbReference type="InterPro" id="IPR006015">
    <property type="entry name" value="Universal_stress_UspA"/>
</dbReference>
<dbReference type="RefSeq" id="WP_235058586.1">
    <property type="nucleotide sequence ID" value="NZ_JAKFHA010000061.1"/>
</dbReference>
<dbReference type="InterPro" id="IPR006016">
    <property type="entry name" value="UspA"/>
</dbReference>
<evidence type="ECO:0000259" key="2">
    <source>
        <dbReference type="Pfam" id="PF00582"/>
    </source>
</evidence>
<dbReference type="Pfam" id="PF00582">
    <property type="entry name" value="Usp"/>
    <property type="match status" value="2"/>
</dbReference>
<dbReference type="Proteomes" id="UP001165378">
    <property type="component" value="Unassembled WGS sequence"/>
</dbReference>
<dbReference type="SUPFAM" id="SSF52402">
    <property type="entry name" value="Adenine nucleotide alpha hydrolases-like"/>
    <property type="match status" value="2"/>
</dbReference>
<evidence type="ECO:0000313" key="3">
    <source>
        <dbReference type="EMBL" id="MCF2533821.1"/>
    </source>
</evidence>
<proteinExistence type="inferred from homology"/>
<dbReference type="PRINTS" id="PR01438">
    <property type="entry name" value="UNVRSLSTRESS"/>
</dbReference>
<evidence type="ECO:0000256" key="1">
    <source>
        <dbReference type="ARBA" id="ARBA00008791"/>
    </source>
</evidence>
<accession>A0AA41U5A1</accession>
<feature type="domain" description="UspA" evidence="2">
    <location>
        <begin position="155"/>
        <end position="291"/>
    </location>
</feature>